<name>A0A368N1S0_9EURY</name>
<gene>
    <name evidence="2" type="ORF">DU504_15440</name>
</gene>
<sequence length="145" mass="15105">MELVNGQRVLGLLQLPVATVGAGLAVFGSRALVRLPPPATGGLFGPAIALLTLSLVVWAGLFLLPLGLLIPPTGRYGIEFDDNQRRLLMSTTITVAIGPFAGVGMAFVTPWIVPQTLTLSTCVALLPLGATLLWRAGQALRSHAA</sequence>
<evidence type="ECO:0000256" key="1">
    <source>
        <dbReference type="SAM" id="Phobius"/>
    </source>
</evidence>
<keyword evidence="3" id="KW-1185">Reference proteome</keyword>
<evidence type="ECO:0000313" key="2">
    <source>
        <dbReference type="EMBL" id="RCU44196.1"/>
    </source>
</evidence>
<feature type="transmembrane region" description="Helical" evidence="1">
    <location>
        <begin position="44"/>
        <end position="66"/>
    </location>
</feature>
<keyword evidence="1" id="KW-0812">Transmembrane</keyword>
<reference evidence="2 3" key="1">
    <citation type="submission" date="2018-07" db="EMBL/GenBank/DDBJ databases">
        <title>Genome sequences of Haloplanus salinus JCM 18368T.</title>
        <authorList>
            <person name="Kim Y.B."/>
            <person name="Roh S.W."/>
        </authorList>
    </citation>
    <scope>NUCLEOTIDE SEQUENCE [LARGE SCALE GENOMIC DNA]</scope>
    <source>
        <strain evidence="2 3">JCM 18368</strain>
    </source>
</reference>
<dbReference type="AlphaFoldDB" id="A0A368N1S0"/>
<dbReference type="EMBL" id="QPHM01000003">
    <property type="protein sequence ID" value="RCU44196.1"/>
    <property type="molecule type" value="Genomic_DNA"/>
</dbReference>
<accession>A0A368N1S0</accession>
<comment type="caution">
    <text evidence="2">The sequence shown here is derived from an EMBL/GenBank/DDBJ whole genome shotgun (WGS) entry which is preliminary data.</text>
</comment>
<feature type="transmembrane region" description="Helical" evidence="1">
    <location>
        <begin position="12"/>
        <end position="32"/>
    </location>
</feature>
<organism evidence="2 3">
    <name type="scientific">Haloplanus salinus</name>
    <dbReference type="NCBI Taxonomy" id="1126245"/>
    <lineage>
        <taxon>Archaea</taxon>
        <taxon>Methanobacteriati</taxon>
        <taxon>Methanobacteriota</taxon>
        <taxon>Stenosarchaea group</taxon>
        <taxon>Halobacteria</taxon>
        <taxon>Halobacteriales</taxon>
        <taxon>Haloferacaceae</taxon>
        <taxon>Haloplanus</taxon>
    </lineage>
</organism>
<protein>
    <submittedName>
        <fullName evidence="2">Uncharacterized protein</fullName>
    </submittedName>
</protein>
<dbReference type="Proteomes" id="UP000252189">
    <property type="component" value="Unassembled WGS sequence"/>
</dbReference>
<feature type="transmembrane region" description="Helical" evidence="1">
    <location>
        <begin position="117"/>
        <end position="134"/>
    </location>
</feature>
<feature type="transmembrane region" description="Helical" evidence="1">
    <location>
        <begin position="87"/>
        <end position="111"/>
    </location>
</feature>
<keyword evidence="1" id="KW-0472">Membrane</keyword>
<keyword evidence="1" id="KW-1133">Transmembrane helix</keyword>
<evidence type="ECO:0000313" key="3">
    <source>
        <dbReference type="Proteomes" id="UP000252189"/>
    </source>
</evidence>
<proteinExistence type="predicted"/>